<dbReference type="InterPro" id="IPR008979">
    <property type="entry name" value="Galactose-bd-like_sf"/>
</dbReference>
<proteinExistence type="predicted"/>
<sequence length="189" mass="20205">MKLLVVLGAAVLAAPVIAQAPAAAPAPSGQSAEALFAQRLINDPRVEVLRPYGQPIGPVPRSDKTVQFGKALRVQIGSPSLEIGRIGVTTPTLKPVKEGDRIVVAFWARAQRTEDKAPGKLCRVQLEATPQIRAVFDQPFDVTPEWKMYKLSGKADRAYPAGGLNAAFHLACAKQVIDLGPVFILDYGA</sequence>
<keyword evidence="3" id="KW-1185">Reference proteome</keyword>
<name>A0ABV7SVN6_9SPHN</name>
<dbReference type="Gene3D" id="2.60.120.260">
    <property type="entry name" value="Galactose-binding domain-like"/>
    <property type="match status" value="1"/>
</dbReference>
<dbReference type="Proteomes" id="UP001595713">
    <property type="component" value="Unassembled WGS sequence"/>
</dbReference>
<feature type="signal peptide" evidence="1">
    <location>
        <begin position="1"/>
        <end position="18"/>
    </location>
</feature>
<evidence type="ECO:0000313" key="3">
    <source>
        <dbReference type="Proteomes" id="UP001595713"/>
    </source>
</evidence>
<evidence type="ECO:0000313" key="2">
    <source>
        <dbReference type="EMBL" id="MFC3580989.1"/>
    </source>
</evidence>
<keyword evidence="1" id="KW-0732">Signal</keyword>
<dbReference type="EMBL" id="JBHRXP010000007">
    <property type="protein sequence ID" value="MFC3580989.1"/>
    <property type="molecule type" value="Genomic_DNA"/>
</dbReference>
<reference evidence="3" key="1">
    <citation type="journal article" date="2019" name="Int. J. Syst. Evol. Microbiol.">
        <title>The Global Catalogue of Microorganisms (GCM) 10K type strain sequencing project: providing services to taxonomists for standard genome sequencing and annotation.</title>
        <authorList>
            <consortium name="The Broad Institute Genomics Platform"/>
            <consortium name="The Broad Institute Genome Sequencing Center for Infectious Disease"/>
            <person name="Wu L."/>
            <person name="Ma J."/>
        </authorList>
    </citation>
    <scope>NUCLEOTIDE SEQUENCE [LARGE SCALE GENOMIC DNA]</scope>
    <source>
        <strain evidence="3">KCTC 42739</strain>
    </source>
</reference>
<gene>
    <name evidence="2" type="ORF">ACFONA_12505</name>
</gene>
<comment type="caution">
    <text evidence="2">The sequence shown here is derived from an EMBL/GenBank/DDBJ whole genome shotgun (WGS) entry which is preliminary data.</text>
</comment>
<protein>
    <submittedName>
        <fullName evidence="2">Uncharacterized protein</fullName>
    </submittedName>
</protein>
<dbReference type="RefSeq" id="WP_261294363.1">
    <property type="nucleotide sequence ID" value="NZ_JANQBK010000006.1"/>
</dbReference>
<accession>A0ABV7SVN6</accession>
<feature type="chain" id="PRO_5045887996" evidence="1">
    <location>
        <begin position="19"/>
        <end position="189"/>
    </location>
</feature>
<organism evidence="2 3">
    <name type="scientific">Sphingomonas hylomeconis</name>
    <dbReference type="NCBI Taxonomy" id="1395958"/>
    <lineage>
        <taxon>Bacteria</taxon>
        <taxon>Pseudomonadati</taxon>
        <taxon>Pseudomonadota</taxon>
        <taxon>Alphaproteobacteria</taxon>
        <taxon>Sphingomonadales</taxon>
        <taxon>Sphingomonadaceae</taxon>
        <taxon>Sphingomonas</taxon>
    </lineage>
</organism>
<dbReference type="SUPFAM" id="SSF49785">
    <property type="entry name" value="Galactose-binding domain-like"/>
    <property type="match status" value="1"/>
</dbReference>
<evidence type="ECO:0000256" key="1">
    <source>
        <dbReference type="SAM" id="SignalP"/>
    </source>
</evidence>